<feature type="domain" description="Helix-turn-helix type 11" evidence="3">
    <location>
        <begin position="6"/>
        <end position="59"/>
    </location>
</feature>
<dbReference type="Pfam" id="PF02829">
    <property type="entry name" value="3H"/>
    <property type="match status" value="1"/>
</dbReference>
<evidence type="ECO:0000313" key="4">
    <source>
        <dbReference type="EMBL" id="PPK43912.1"/>
    </source>
</evidence>
<evidence type="ECO:0008006" key="6">
    <source>
        <dbReference type="Google" id="ProtNLM"/>
    </source>
</evidence>
<organism evidence="4 5">
    <name type="scientific">Clostridium algidicarnis DSM 15099</name>
    <dbReference type="NCBI Taxonomy" id="1121295"/>
    <lineage>
        <taxon>Bacteria</taxon>
        <taxon>Bacillati</taxon>
        <taxon>Bacillota</taxon>
        <taxon>Clostridia</taxon>
        <taxon>Eubacteriales</taxon>
        <taxon>Clostridiaceae</taxon>
        <taxon>Clostridium</taxon>
    </lineage>
</organism>
<proteinExistence type="predicted"/>
<dbReference type="EMBL" id="PTIS01000025">
    <property type="protein sequence ID" value="PPK43912.1"/>
    <property type="molecule type" value="Genomic_DNA"/>
</dbReference>
<dbReference type="STRING" id="37659.GCA_000703125_01043"/>
<keyword evidence="1" id="KW-0479">Metal-binding</keyword>
<dbReference type="InterPro" id="IPR026043">
    <property type="entry name" value="NadR"/>
</dbReference>
<dbReference type="RefSeq" id="WP_104410769.1">
    <property type="nucleotide sequence ID" value="NZ_PTIS01000025.1"/>
</dbReference>
<dbReference type="AlphaFoldDB" id="A0A2S6FUP5"/>
<dbReference type="InterPro" id="IPR013196">
    <property type="entry name" value="HTH_11"/>
</dbReference>
<feature type="binding site" evidence="1">
    <location>
        <position position="76"/>
    </location>
    <ligand>
        <name>Ni(2+)</name>
        <dbReference type="ChEBI" id="CHEBI:49786"/>
    </ligand>
</feature>
<dbReference type="InterPro" id="IPR035922">
    <property type="entry name" value="3H_dom_sf"/>
</dbReference>
<name>A0A2S6FUP5_9CLOT</name>
<dbReference type="InterPro" id="IPR004173">
    <property type="entry name" value="3H_domain"/>
</dbReference>
<feature type="binding site" evidence="1">
    <location>
        <position position="145"/>
    </location>
    <ligand>
        <name>Ni(2+)</name>
        <dbReference type="ChEBI" id="CHEBI:49786"/>
    </ligand>
</feature>
<evidence type="ECO:0000256" key="1">
    <source>
        <dbReference type="PIRSR" id="PIRSR037847-1"/>
    </source>
</evidence>
<evidence type="ECO:0000313" key="5">
    <source>
        <dbReference type="Proteomes" id="UP000239863"/>
    </source>
</evidence>
<feature type="binding site" evidence="1">
    <location>
        <position position="84"/>
    </location>
    <ligand>
        <name>Ni(2+)</name>
        <dbReference type="ChEBI" id="CHEBI:49786"/>
    </ligand>
</feature>
<feature type="binding site" evidence="1">
    <location>
        <position position="143"/>
    </location>
    <ligand>
        <name>Ni(2+)</name>
        <dbReference type="ChEBI" id="CHEBI:49786"/>
    </ligand>
</feature>
<dbReference type="PIRSF" id="PIRSF037847">
    <property type="entry name" value="NiaR"/>
    <property type="match status" value="1"/>
</dbReference>
<dbReference type="Pfam" id="PF08279">
    <property type="entry name" value="HTH_11"/>
    <property type="match status" value="1"/>
</dbReference>
<dbReference type="InterPro" id="IPR036388">
    <property type="entry name" value="WH-like_DNA-bd_sf"/>
</dbReference>
<accession>A0A2S6FUP5</accession>
<dbReference type="InterPro" id="IPR036390">
    <property type="entry name" value="WH_DNA-bd_sf"/>
</dbReference>
<dbReference type="SUPFAM" id="SSF75500">
    <property type="entry name" value="Putative transcriptional regulator TM1602, C-terminal domain"/>
    <property type="match status" value="1"/>
</dbReference>
<dbReference type="Gene3D" id="3.30.1340.20">
    <property type="entry name" value="3H domain"/>
    <property type="match status" value="1"/>
</dbReference>
<keyword evidence="1" id="KW-0533">Nickel</keyword>
<gene>
    <name evidence="4" type="ORF">BD821_1255</name>
</gene>
<protein>
    <recommendedName>
        <fullName evidence="6">Transcriptional regulator</fullName>
    </recommendedName>
</protein>
<evidence type="ECO:0000259" key="3">
    <source>
        <dbReference type="Pfam" id="PF08279"/>
    </source>
</evidence>
<reference evidence="4 5" key="1">
    <citation type="submission" date="2018-02" db="EMBL/GenBank/DDBJ databases">
        <title>Genomic Encyclopedia of Archaeal and Bacterial Type Strains, Phase II (KMG-II): from individual species to whole genera.</title>
        <authorList>
            <person name="Goeker M."/>
        </authorList>
    </citation>
    <scope>NUCLEOTIDE SEQUENCE [LARGE SCALE GENOMIC DNA]</scope>
    <source>
        <strain evidence="4 5">DSM 15099</strain>
    </source>
</reference>
<sequence length="171" mass="19313">MNSKDRRQSIEKILLEANNAKKGSELAVTFGVTRQVIVKDVALLRASGINIIATPEGYIIPKIQVDSIRRVIVLSHTKDEIEEELKIIVRFGGVIEDVIVEHPLYGEIKAMLMIKTYEDIKNFLSRFNSSNAQPLSTLTFGVHIHTITAESIEIMDKIMSELRHRGFLILD</sequence>
<dbReference type="OrthoDB" id="9792661at2"/>
<feature type="domain" description="3H" evidence="2">
    <location>
        <begin position="72"/>
        <end position="168"/>
    </location>
</feature>
<evidence type="ECO:0000259" key="2">
    <source>
        <dbReference type="Pfam" id="PF02829"/>
    </source>
</evidence>
<dbReference type="GO" id="GO:0046872">
    <property type="term" value="F:metal ion binding"/>
    <property type="evidence" value="ECO:0007669"/>
    <property type="project" value="UniProtKB-KW"/>
</dbReference>
<dbReference type="Gene3D" id="1.10.10.10">
    <property type="entry name" value="Winged helix-like DNA-binding domain superfamily/Winged helix DNA-binding domain"/>
    <property type="match status" value="1"/>
</dbReference>
<comment type="caution">
    <text evidence="4">The sequence shown here is derived from an EMBL/GenBank/DDBJ whole genome shotgun (WGS) entry which is preliminary data.</text>
</comment>
<dbReference type="Proteomes" id="UP000239863">
    <property type="component" value="Unassembled WGS sequence"/>
</dbReference>
<dbReference type="PANTHER" id="PTHR40068">
    <property type="entry name" value="TRANSCRIPTION REPRESSOR NIAR-RELATED"/>
    <property type="match status" value="1"/>
</dbReference>
<dbReference type="PANTHER" id="PTHR40068:SF1">
    <property type="entry name" value="TRANSCRIPTION REPRESSOR NIAR-RELATED"/>
    <property type="match status" value="1"/>
</dbReference>
<dbReference type="SUPFAM" id="SSF46785">
    <property type="entry name" value="Winged helix' DNA-binding domain"/>
    <property type="match status" value="1"/>
</dbReference>